<dbReference type="Gene3D" id="3.30.420.10">
    <property type="entry name" value="Ribonuclease H-like superfamily/Ribonuclease H"/>
    <property type="match status" value="1"/>
</dbReference>
<organism evidence="2 3">
    <name type="scientific">Taxus chinensis</name>
    <name type="common">Chinese yew</name>
    <name type="synonym">Taxus wallichiana var. chinensis</name>
    <dbReference type="NCBI Taxonomy" id="29808"/>
    <lineage>
        <taxon>Eukaryota</taxon>
        <taxon>Viridiplantae</taxon>
        <taxon>Streptophyta</taxon>
        <taxon>Embryophyta</taxon>
        <taxon>Tracheophyta</taxon>
        <taxon>Spermatophyta</taxon>
        <taxon>Pinopsida</taxon>
        <taxon>Pinidae</taxon>
        <taxon>Conifers II</taxon>
        <taxon>Cupressales</taxon>
        <taxon>Taxaceae</taxon>
        <taxon>Taxus</taxon>
    </lineage>
</organism>
<dbReference type="GO" id="GO:0004523">
    <property type="term" value="F:RNA-DNA hybrid ribonuclease activity"/>
    <property type="evidence" value="ECO:0007669"/>
    <property type="project" value="InterPro"/>
</dbReference>
<dbReference type="EMBL" id="JAHRHJ020000005">
    <property type="protein sequence ID" value="KAH9314802.1"/>
    <property type="molecule type" value="Genomic_DNA"/>
</dbReference>
<feature type="domain" description="RNase H type-1" evidence="1">
    <location>
        <begin position="13"/>
        <end position="97"/>
    </location>
</feature>
<name>A0AA38G2E5_TAXCH</name>
<dbReference type="InterPro" id="IPR012337">
    <property type="entry name" value="RNaseH-like_sf"/>
</dbReference>
<dbReference type="AlphaFoldDB" id="A0AA38G2E5"/>
<accession>A0AA38G2E5</accession>
<evidence type="ECO:0000313" key="2">
    <source>
        <dbReference type="EMBL" id="KAH9314802.1"/>
    </source>
</evidence>
<feature type="non-terminal residue" evidence="2">
    <location>
        <position position="1"/>
    </location>
</feature>
<evidence type="ECO:0000313" key="3">
    <source>
        <dbReference type="Proteomes" id="UP000824469"/>
    </source>
</evidence>
<dbReference type="GO" id="GO:0003676">
    <property type="term" value="F:nucleic acid binding"/>
    <property type="evidence" value="ECO:0007669"/>
    <property type="project" value="InterPro"/>
</dbReference>
<dbReference type="InterPro" id="IPR036397">
    <property type="entry name" value="RNaseH_sf"/>
</dbReference>
<keyword evidence="3" id="KW-1185">Reference proteome</keyword>
<dbReference type="Pfam" id="PF13456">
    <property type="entry name" value="RVT_3"/>
    <property type="match status" value="1"/>
</dbReference>
<sequence length="107" mass="12063">VNMVAIWRLEIHGVSNTSENLACSSFILYDPDGSKIVERGTIVGNATMTFHRDEYRALILGLEEAIHHDVWNICVFSHDMLVVKQMTGVYQCNNVNLSILRVQALES</sequence>
<dbReference type="InterPro" id="IPR002156">
    <property type="entry name" value="RNaseH_domain"/>
</dbReference>
<comment type="caution">
    <text evidence="2">The sequence shown here is derived from an EMBL/GenBank/DDBJ whole genome shotgun (WGS) entry which is preliminary data.</text>
</comment>
<protein>
    <recommendedName>
        <fullName evidence="1">RNase H type-1 domain-containing protein</fullName>
    </recommendedName>
</protein>
<reference evidence="2 3" key="1">
    <citation type="journal article" date="2021" name="Nat. Plants">
        <title>The Taxus genome provides insights into paclitaxel biosynthesis.</title>
        <authorList>
            <person name="Xiong X."/>
            <person name="Gou J."/>
            <person name="Liao Q."/>
            <person name="Li Y."/>
            <person name="Zhou Q."/>
            <person name="Bi G."/>
            <person name="Li C."/>
            <person name="Du R."/>
            <person name="Wang X."/>
            <person name="Sun T."/>
            <person name="Guo L."/>
            <person name="Liang H."/>
            <person name="Lu P."/>
            <person name="Wu Y."/>
            <person name="Zhang Z."/>
            <person name="Ro D.K."/>
            <person name="Shang Y."/>
            <person name="Huang S."/>
            <person name="Yan J."/>
        </authorList>
    </citation>
    <scope>NUCLEOTIDE SEQUENCE [LARGE SCALE GENOMIC DNA]</scope>
    <source>
        <strain evidence="2">Ta-2019</strain>
    </source>
</reference>
<proteinExistence type="predicted"/>
<dbReference type="Proteomes" id="UP000824469">
    <property type="component" value="Unassembled WGS sequence"/>
</dbReference>
<feature type="non-terminal residue" evidence="2">
    <location>
        <position position="107"/>
    </location>
</feature>
<evidence type="ECO:0000259" key="1">
    <source>
        <dbReference type="Pfam" id="PF13456"/>
    </source>
</evidence>
<gene>
    <name evidence="2" type="ORF">KI387_023429</name>
</gene>
<dbReference type="SUPFAM" id="SSF53098">
    <property type="entry name" value="Ribonuclease H-like"/>
    <property type="match status" value="1"/>
</dbReference>